<dbReference type="EMBL" id="CP139558">
    <property type="protein sequence ID" value="WPU95630.1"/>
    <property type="molecule type" value="Genomic_DNA"/>
</dbReference>
<keyword evidence="3" id="KW-1185">Reference proteome</keyword>
<dbReference type="Proteomes" id="UP001324380">
    <property type="component" value="Chromosome"/>
</dbReference>
<dbReference type="Pfam" id="PF13683">
    <property type="entry name" value="rve_3"/>
    <property type="match status" value="1"/>
</dbReference>
<dbReference type="PROSITE" id="PS50994">
    <property type="entry name" value="INTEGRASE"/>
    <property type="match status" value="1"/>
</dbReference>
<sequence length="196" mass="22977">MNKRRKVRRRVPARVKVPWSVPNQAGGTWSIDFMCDVLMNKRRFRTPNIIDDYNREAIAVEAAYTMPAMRKTEILERTIHERGKPSCIRVDNGPEFISEEFKDWCESKGIKVQYTQPGKPMQNGYIERFNRTFRENLLDAYLSRDINQVQVLADEWMEDYNYNRPHEALGGITPDLYKRLNCGDTRNAVEFPASPQ</sequence>
<gene>
    <name evidence="2" type="ORF">SNE25_08875</name>
</gene>
<dbReference type="InterPro" id="IPR012337">
    <property type="entry name" value="RNaseH-like_sf"/>
</dbReference>
<reference evidence="2 3" key="1">
    <citation type="submission" date="2023-11" db="EMBL/GenBank/DDBJ databases">
        <title>Analysis of the Genomes of Mucilaginibacter gossypii cycad 4 and M. sabulilitoris SNA2: microbes with the potential for plant growth promotion.</title>
        <authorList>
            <person name="Hirsch A.M."/>
            <person name="Humm E."/>
            <person name="Rubbi M."/>
            <person name="Del Vecchio G."/>
            <person name="Ha S.M."/>
            <person name="Pellegrini M."/>
            <person name="Gunsalus R.P."/>
        </authorList>
    </citation>
    <scope>NUCLEOTIDE SEQUENCE [LARGE SCALE GENOMIC DNA]</scope>
    <source>
        <strain evidence="2 3">SNA2</strain>
    </source>
</reference>
<protein>
    <submittedName>
        <fullName evidence="2">Integrase core domain-containing protein</fullName>
    </submittedName>
</protein>
<dbReference type="RefSeq" id="WP_321564736.1">
    <property type="nucleotide sequence ID" value="NZ_CP139558.1"/>
</dbReference>
<dbReference type="PANTHER" id="PTHR47515">
    <property type="entry name" value="LOW CALCIUM RESPONSE LOCUS PROTEIN T"/>
    <property type="match status" value="1"/>
</dbReference>
<evidence type="ECO:0000259" key="1">
    <source>
        <dbReference type="PROSITE" id="PS50994"/>
    </source>
</evidence>
<organism evidence="2 3">
    <name type="scientific">Mucilaginibacter sabulilitoris</name>
    <dbReference type="NCBI Taxonomy" id="1173583"/>
    <lineage>
        <taxon>Bacteria</taxon>
        <taxon>Pseudomonadati</taxon>
        <taxon>Bacteroidota</taxon>
        <taxon>Sphingobacteriia</taxon>
        <taxon>Sphingobacteriales</taxon>
        <taxon>Sphingobacteriaceae</taxon>
        <taxon>Mucilaginibacter</taxon>
    </lineage>
</organism>
<dbReference type="InterPro" id="IPR001584">
    <property type="entry name" value="Integrase_cat-core"/>
</dbReference>
<dbReference type="InterPro" id="IPR036397">
    <property type="entry name" value="RNaseH_sf"/>
</dbReference>
<feature type="domain" description="Integrase catalytic" evidence="1">
    <location>
        <begin position="18"/>
        <end position="182"/>
    </location>
</feature>
<proteinExistence type="predicted"/>
<evidence type="ECO:0000313" key="3">
    <source>
        <dbReference type="Proteomes" id="UP001324380"/>
    </source>
</evidence>
<dbReference type="SUPFAM" id="SSF53098">
    <property type="entry name" value="Ribonuclease H-like"/>
    <property type="match status" value="1"/>
</dbReference>
<dbReference type="PANTHER" id="PTHR47515:SF2">
    <property type="entry name" value="INTEGRASE CORE DOMAIN PROTEIN"/>
    <property type="match status" value="1"/>
</dbReference>
<name>A0ABZ0TW04_9SPHI</name>
<dbReference type="Gene3D" id="3.30.420.10">
    <property type="entry name" value="Ribonuclease H-like superfamily/Ribonuclease H"/>
    <property type="match status" value="1"/>
</dbReference>
<accession>A0ABZ0TW04</accession>
<evidence type="ECO:0000313" key="2">
    <source>
        <dbReference type="EMBL" id="WPU95630.1"/>
    </source>
</evidence>